<dbReference type="AlphaFoldDB" id="A0A0B7K3T4"/>
<evidence type="ECO:0000313" key="1">
    <source>
        <dbReference type="EMBL" id="CEO49605.1"/>
    </source>
</evidence>
<dbReference type="EMBL" id="CDPU01000015">
    <property type="protein sequence ID" value="CEO49605.1"/>
    <property type="molecule type" value="Genomic_DNA"/>
</dbReference>
<proteinExistence type="predicted"/>
<gene>
    <name evidence="1" type="ORF">BN869_000005662_1</name>
</gene>
<organism evidence="1">
    <name type="scientific">Bionectria ochroleuca</name>
    <name type="common">Gliocladium roseum</name>
    <dbReference type="NCBI Taxonomy" id="29856"/>
    <lineage>
        <taxon>Eukaryota</taxon>
        <taxon>Fungi</taxon>
        <taxon>Dikarya</taxon>
        <taxon>Ascomycota</taxon>
        <taxon>Pezizomycotina</taxon>
        <taxon>Sordariomycetes</taxon>
        <taxon>Hypocreomycetidae</taxon>
        <taxon>Hypocreales</taxon>
        <taxon>Bionectriaceae</taxon>
        <taxon>Clonostachys</taxon>
    </lineage>
</organism>
<sequence>MAYADNGDATLDGATLPSWRHGLDQQGSIRIVSLARYCDWGHAAIQKPRVVEEVTFTDGRRWSSGGTCRADALKSTAICSGSPNTGLT</sequence>
<reference evidence="1" key="1">
    <citation type="submission" date="2015-01" db="EMBL/GenBank/DDBJ databases">
        <authorList>
            <person name="Durling Mikael"/>
        </authorList>
    </citation>
    <scope>NUCLEOTIDE SEQUENCE</scope>
</reference>
<protein>
    <submittedName>
        <fullName evidence="1">Uncharacterized protein</fullName>
    </submittedName>
</protein>
<accession>A0A0B7K3T4</accession>
<name>A0A0B7K3T4_BIOOC</name>